<proteinExistence type="predicted"/>
<sequence length="240" mass="28226">MDNTREFITLLQNDCKTEYFSDFNEDTDADDDTMTRDEDDFEYCCTDKCLSTFDDEFKSRLKSDLSQLSASEKHIYLFAMISISKEKKSCTKPKSNFQFNYTVKEYGITRYVCKSAFMSLHDTTHAHVRTLCKKMSENNLIPKDKRGRHEKQPTISEDMKEQVKSHFFKILETPTIFKCAKKAFGEPNITKLWLDFKKNHGHIARSTYSKYIRQCITTETLTKFMCANEARNILNQMNKF</sequence>
<dbReference type="Proteomes" id="UP000325440">
    <property type="component" value="Unassembled WGS sequence"/>
</dbReference>
<evidence type="ECO:0000313" key="1">
    <source>
        <dbReference type="EMBL" id="VVC40918.1"/>
    </source>
</evidence>
<reference evidence="1 2" key="1">
    <citation type="submission" date="2019-08" db="EMBL/GenBank/DDBJ databases">
        <authorList>
            <person name="Alioto T."/>
            <person name="Alioto T."/>
            <person name="Gomez Garrido J."/>
        </authorList>
    </citation>
    <scope>NUCLEOTIDE SEQUENCE [LARGE SCALE GENOMIC DNA]</scope>
</reference>
<organism evidence="1 2">
    <name type="scientific">Cinara cedri</name>
    <dbReference type="NCBI Taxonomy" id="506608"/>
    <lineage>
        <taxon>Eukaryota</taxon>
        <taxon>Metazoa</taxon>
        <taxon>Ecdysozoa</taxon>
        <taxon>Arthropoda</taxon>
        <taxon>Hexapoda</taxon>
        <taxon>Insecta</taxon>
        <taxon>Pterygota</taxon>
        <taxon>Neoptera</taxon>
        <taxon>Paraneoptera</taxon>
        <taxon>Hemiptera</taxon>
        <taxon>Sternorrhyncha</taxon>
        <taxon>Aphidomorpha</taxon>
        <taxon>Aphidoidea</taxon>
        <taxon>Aphididae</taxon>
        <taxon>Lachninae</taxon>
        <taxon>Cinara</taxon>
    </lineage>
</organism>
<dbReference type="AlphaFoldDB" id="A0A5E4N836"/>
<name>A0A5E4N836_9HEMI</name>
<gene>
    <name evidence="1" type="ORF">CINCED_3A006661</name>
</gene>
<dbReference type="EMBL" id="CABPRJ010001909">
    <property type="protein sequence ID" value="VVC40918.1"/>
    <property type="molecule type" value="Genomic_DNA"/>
</dbReference>
<keyword evidence="2" id="KW-1185">Reference proteome</keyword>
<protein>
    <submittedName>
        <fullName evidence="1">Uncharacterized protein</fullName>
    </submittedName>
</protein>
<dbReference type="OrthoDB" id="6591761at2759"/>
<accession>A0A5E4N836</accession>
<evidence type="ECO:0000313" key="2">
    <source>
        <dbReference type="Proteomes" id="UP000325440"/>
    </source>
</evidence>